<feature type="chain" id="PRO_5039541788" description="Subtilisin inhibitor-like" evidence="2">
    <location>
        <begin position="23"/>
        <end position="173"/>
    </location>
</feature>
<keyword evidence="2" id="KW-0732">Signal</keyword>
<dbReference type="RefSeq" id="WP_121223392.1">
    <property type="nucleotide sequence ID" value="NZ_JBIUBA010000012.1"/>
</dbReference>
<dbReference type="OrthoDB" id="7949713at2"/>
<proteinExistence type="predicted"/>
<feature type="region of interest" description="Disordered" evidence="1">
    <location>
        <begin position="25"/>
        <end position="82"/>
    </location>
</feature>
<feature type="region of interest" description="Disordered" evidence="1">
    <location>
        <begin position="126"/>
        <end position="149"/>
    </location>
</feature>
<comment type="caution">
    <text evidence="3">The sequence shown here is derived from an EMBL/GenBank/DDBJ whole genome shotgun (WGS) entry which is preliminary data.</text>
</comment>
<protein>
    <recommendedName>
        <fullName evidence="5">Subtilisin inhibitor-like</fullName>
    </recommendedName>
</protein>
<reference evidence="3 4" key="1">
    <citation type="submission" date="2018-10" db="EMBL/GenBank/DDBJ databases">
        <title>Sequencing the genomes of 1000 actinobacteria strains.</title>
        <authorList>
            <person name="Klenk H.-P."/>
        </authorList>
    </citation>
    <scope>NUCLEOTIDE SEQUENCE [LARGE SCALE GENOMIC DNA]</scope>
    <source>
        <strain evidence="3 4">DSM 43911</strain>
    </source>
</reference>
<feature type="compositionally biased region" description="Basic and acidic residues" evidence="1">
    <location>
        <begin position="44"/>
        <end position="64"/>
    </location>
</feature>
<evidence type="ECO:0000256" key="1">
    <source>
        <dbReference type="SAM" id="MobiDB-lite"/>
    </source>
</evidence>
<evidence type="ECO:0000313" key="4">
    <source>
        <dbReference type="Proteomes" id="UP000272729"/>
    </source>
</evidence>
<dbReference type="EMBL" id="RBXR01000001">
    <property type="protein sequence ID" value="RKT70996.1"/>
    <property type="molecule type" value="Genomic_DNA"/>
</dbReference>
<feature type="compositionally biased region" description="Low complexity" evidence="1">
    <location>
        <begin position="27"/>
        <end position="41"/>
    </location>
</feature>
<accession>A0A495XCH8</accession>
<feature type="signal peptide" evidence="2">
    <location>
        <begin position="1"/>
        <end position="22"/>
    </location>
</feature>
<organism evidence="3 4">
    <name type="scientific">Saccharothrix variisporea</name>
    <dbReference type="NCBI Taxonomy" id="543527"/>
    <lineage>
        <taxon>Bacteria</taxon>
        <taxon>Bacillati</taxon>
        <taxon>Actinomycetota</taxon>
        <taxon>Actinomycetes</taxon>
        <taxon>Pseudonocardiales</taxon>
        <taxon>Pseudonocardiaceae</taxon>
        <taxon>Saccharothrix</taxon>
    </lineage>
</organism>
<evidence type="ECO:0000256" key="2">
    <source>
        <dbReference type="SAM" id="SignalP"/>
    </source>
</evidence>
<sequence>MRKPIWLVLGVLLLAGCGTAPRDEGVASISGGPTSSSSAAPQDGARDEDKVREFAKCMREHGVDMPDPEVDGDGGISMRVEGGPGVEEMKAAEAACKQYLPNGGEMRKPTPEEMDRMREEIKCLREKGIDVPDPDFENGGGISLPFGDDTEKTQKALEECGFGKGGKVSRADG</sequence>
<evidence type="ECO:0000313" key="3">
    <source>
        <dbReference type="EMBL" id="RKT70996.1"/>
    </source>
</evidence>
<gene>
    <name evidence="3" type="ORF">DFJ66_4273</name>
</gene>
<name>A0A495XCH8_9PSEU</name>
<evidence type="ECO:0008006" key="5">
    <source>
        <dbReference type="Google" id="ProtNLM"/>
    </source>
</evidence>
<dbReference type="Proteomes" id="UP000272729">
    <property type="component" value="Unassembled WGS sequence"/>
</dbReference>
<dbReference type="PROSITE" id="PS51257">
    <property type="entry name" value="PROKAR_LIPOPROTEIN"/>
    <property type="match status" value="1"/>
</dbReference>
<keyword evidence="4" id="KW-1185">Reference proteome</keyword>
<dbReference type="AlphaFoldDB" id="A0A495XCH8"/>